<protein>
    <recommendedName>
        <fullName evidence="11">Four-carbon acid sugar kinase family protein</fullName>
    </recommendedName>
</protein>
<feature type="domain" description="Four-carbon acid sugar kinase N-terminal" evidence="7">
    <location>
        <begin position="4"/>
        <end position="217"/>
    </location>
</feature>
<evidence type="ECO:0000256" key="3">
    <source>
        <dbReference type="ARBA" id="ARBA00022741"/>
    </source>
</evidence>
<evidence type="ECO:0000313" key="9">
    <source>
        <dbReference type="EMBL" id="KNZ40166.1"/>
    </source>
</evidence>
<comment type="similarity">
    <text evidence="1">Belongs to the four-carbon acid sugar kinase family.</text>
</comment>
<evidence type="ECO:0000259" key="7">
    <source>
        <dbReference type="Pfam" id="PF07005"/>
    </source>
</evidence>
<evidence type="ECO:0000256" key="6">
    <source>
        <dbReference type="ARBA" id="ARBA00023277"/>
    </source>
</evidence>
<keyword evidence="3" id="KW-0547">Nucleotide-binding</keyword>
<dbReference type="InterPro" id="IPR037051">
    <property type="entry name" value="4-carb_acid_sugar_kinase_N_sf"/>
</dbReference>
<dbReference type="GO" id="GO:0005524">
    <property type="term" value="F:ATP binding"/>
    <property type="evidence" value="ECO:0007669"/>
    <property type="project" value="UniProtKB-KW"/>
</dbReference>
<dbReference type="AlphaFoldDB" id="A0A0L6TV65"/>
<organism evidence="9 10">
    <name type="scientific">Acetobacterium bakii</name>
    <dbReference type="NCBI Taxonomy" id="52689"/>
    <lineage>
        <taxon>Bacteria</taxon>
        <taxon>Bacillati</taxon>
        <taxon>Bacillota</taxon>
        <taxon>Clostridia</taxon>
        <taxon>Eubacteriales</taxon>
        <taxon>Eubacteriaceae</taxon>
        <taxon>Acetobacterium</taxon>
    </lineage>
</organism>
<feature type="domain" description="Four-carbon acid sugar kinase nucleotide binding" evidence="8">
    <location>
        <begin position="241"/>
        <end position="408"/>
    </location>
</feature>
<dbReference type="SUPFAM" id="SSF142764">
    <property type="entry name" value="YgbK-like"/>
    <property type="match status" value="1"/>
</dbReference>
<dbReference type="InterPro" id="IPR010737">
    <property type="entry name" value="4-carb_acid_sugar_kinase_N"/>
</dbReference>
<keyword evidence="5" id="KW-0067">ATP-binding</keyword>
<evidence type="ECO:0008006" key="11">
    <source>
        <dbReference type="Google" id="ProtNLM"/>
    </source>
</evidence>
<proteinExistence type="inferred from homology"/>
<dbReference type="GO" id="GO:0016301">
    <property type="term" value="F:kinase activity"/>
    <property type="evidence" value="ECO:0007669"/>
    <property type="project" value="UniProtKB-KW"/>
</dbReference>
<dbReference type="RefSeq" id="WP_050742004.1">
    <property type="nucleotide sequence ID" value="NZ_LGYO01000082.1"/>
</dbReference>
<keyword evidence="6" id="KW-0119">Carbohydrate metabolism</keyword>
<dbReference type="Proteomes" id="UP000036873">
    <property type="component" value="Unassembled WGS sequence"/>
</dbReference>
<dbReference type="Gene3D" id="3.40.50.10840">
    <property type="entry name" value="Putative sugar-binding, N-terminal domain"/>
    <property type="match status" value="1"/>
</dbReference>
<evidence type="ECO:0000259" key="8">
    <source>
        <dbReference type="Pfam" id="PF17042"/>
    </source>
</evidence>
<dbReference type="Pfam" id="PF07005">
    <property type="entry name" value="SBD_N"/>
    <property type="match status" value="1"/>
</dbReference>
<dbReference type="InterPro" id="IPR031475">
    <property type="entry name" value="NBD_C"/>
</dbReference>
<evidence type="ECO:0000313" key="10">
    <source>
        <dbReference type="Proteomes" id="UP000036873"/>
    </source>
</evidence>
<accession>A0A0L6TV65</accession>
<dbReference type="InterPro" id="IPR042213">
    <property type="entry name" value="NBD_C_sf"/>
</dbReference>
<comment type="caution">
    <text evidence="9">The sequence shown here is derived from an EMBL/GenBank/DDBJ whole genome shotgun (WGS) entry which is preliminary data.</text>
</comment>
<sequence>MIRLLVIADDFTGALDTAIQFNRKNIPTYVTMDLAVDYQKLNQKFEILVINTESRHLNSEEAYSRIQWITQNAMKAGVRYFYKKTDSTLRGNLGSELTALKETTKTKALMFIPAFPKNNRVTRNGLHYVDGELLHQTAFGKDPFNPVKTSNVAEILKEQSKLKMVNIVDADVAASAINEGDIYIFDGETMADLDTVGECIKRLDGLKVMAGCAGFAEILPDLLLLRKSCQKTEIKDERFVFLSGSVNEKALMQLNEAEKNGNTLIKLSDELKLSENLNDSDLLNQIDQAVEKAWREKGVVLICSITDNEELKKTIEKGMEKGLSLEKIRSRIAQNMGVLIKKISEKLSIVNLVVFGGDTLLGVVKALDAQSFVPMEEIASGVVLSKLVSENHAINIITKAGGLGDPDIIKVITNYLKAKAI</sequence>
<name>A0A0L6TV65_9FIRM</name>
<dbReference type="PATRIC" id="fig|52689.4.peg.4014"/>
<dbReference type="OrthoDB" id="9778478at2"/>
<evidence type="ECO:0000256" key="1">
    <source>
        <dbReference type="ARBA" id="ARBA00005715"/>
    </source>
</evidence>
<keyword evidence="2" id="KW-0808">Transferase</keyword>
<evidence type="ECO:0000256" key="2">
    <source>
        <dbReference type="ARBA" id="ARBA00022679"/>
    </source>
</evidence>
<evidence type="ECO:0000256" key="5">
    <source>
        <dbReference type="ARBA" id="ARBA00022840"/>
    </source>
</evidence>
<keyword evidence="10" id="KW-1185">Reference proteome</keyword>
<dbReference type="STRING" id="52689.AKG39_19125"/>
<dbReference type="Pfam" id="PF17042">
    <property type="entry name" value="NBD_C"/>
    <property type="match status" value="1"/>
</dbReference>
<reference evidence="10" key="1">
    <citation type="submission" date="2015-07" db="EMBL/GenBank/DDBJ databases">
        <title>Draft genome sequence of Acetobacterium bakii DSM 8293, a potential psychrophilic chemical producer through syngas fermentation.</title>
        <authorList>
            <person name="Song Y."/>
            <person name="Hwang S."/>
            <person name="Cho B.-K."/>
        </authorList>
    </citation>
    <scope>NUCLEOTIDE SEQUENCE [LARGE SCALE GENOMIC DNA]</scope>
    <source>
        <strain evidence="10">DSM 8239</strain>
    </source>
</reference>
<gene>
    <name evidence="9" type="ORF">AKG39_19125</name>
</gene>
<evidence type="ECO:0000256" key="4">
    <source>
        <dbReference type="ARBA" id="ARBA00022777"/>
    </source>
</evidence>
<dbReference type="Gene3D" id="3.40.980.20">
    <property type="entry name" value="Four-carbon acid sugar kinase, nucleotide binding domain"/>
    <property type="match status" value="1"/>
</dbReference>
<dbReference type="EMBL" id="LGYO01000082">
    <property type="protein sequence ID" value="KNZ40166.1"/>
    <property type="molecule type" value="Genomic_DNA"/>
</dbReference>
<keyword evidence="4" id="KW-0418">Kinase</keyword>